<dbReference type="InterPro" id="IPR039426">
    <property type="entry name" value="TonB-dep_rcpt-like"/>
</dbReference>
<name>A0A1B2LYX3_9GAMM</name>
<evidence type="ECO:0000256" key="10">
    <source>
        <dbReference type="ARBA" id="ARBA00023170"/>
    </source>
</evidence>
<evidence type="ECO:0000256" key="1">
    <source>
        <dbReference type="ARBA" id="ARBA00004571"/>
    </source>
</evidence>
<dbReference type="InterPro" id="IPR037066">
    <property type="entry name" value="Plug_dom_sf"/>
</dbReference>
<evidence type="ECO:0000313" key="17">
    <source>
        <dbReference type="Proteomes" id="UP000093391"/>
    </source>
</evidence>
<dbReference type="OrthoDB" id="8663017at2"/>
<keyword evidence="5" id="KW-0410">Iron transport</keyword>
<dbReference type="Gene3D" id="2.40.170.20">
    <property type="entry name" value="TonB-dependent receptor, beta-barrel domain"/>
    <property type="match status" value="1"/>
</dbReference>
<evidence type="ECO:0000256" key="8">
    <source>
        <dbReference type="ARBA" id="ARBA00023077"/>
    </source>
</evidence>
<keyword evidence="10" id="KW-0675">Receptor</keyword>
<sequence>MYAQNTNLKSSKLKLDDNSLVQAIRVMMLGAVLAAPITYIFAAPAQSTQPYAIAAGQLGDVLADFAMQSHVALSFDPKLTQGLLSSGLQGAYNVQQGFLTLLAGTNLQLVQHEDASWSIREKTPDQPQAIVQLATIQLKARSEAIRPSTQTASDVAELPVISLSARPQTARTEGSQRYTTPKVTTGKFEQSLRETPQSMSVMTRKQLDDQNISNLKEAMTQATGVTVTSNGAFAETGYQMRGYQATQQQDGLSVGANDSYSIAPARDMEIYDRIEILRGPAGLLEGNGDPSGVINMVRRRPTAEPEGFVNLSYGSWNNMRVSVGANDRLTADGRIRGRAILTHQQKDFFYDSAEEHRNSAYAIVEADVGEHTLVTSSINYSQSDSVPFYGWPPRGGDFSRKDFFGADWNKTKVPNAFEARFDIEHALNDAWKVKFASIYQDQQLKSQMAIATTPNAQTQRTSYYGYKKDSRQVLYGGELSIAGKFELFDREHDLIFGGTWSRSDQKIGSSTSYDNPDRSEYWNSDFLMHPRVDPNDIPDPNLNKTQTEVQKSSLYGAVKYKLLDDLTLTLGGRFSNYDEKSRGIGAQNSSDWEKSAAKASMEFTPYAGLVWNFSKDMSWYVSYTDIFSPQTQKEWTGATVKPRVGWQVETGVKAEFFDGDLQSTLAVFRLRDENRATVDRDPSHYPNPHCQGDPLDIATLGCSIAGGENQTQGVELELVGKLTEQWDLIMSYIYTDSEVIRSNSTSSWDYAVGSNFSPSTPKHAVKLWSTYNFNNGWNVGGGLNAQSHLYDSTTNQRNAGFSVFNAHIGYKVNPQLDVALNINNLFDKHYFASMGYAANRWMYGEPRNFMLSLRSTF</sequence>
<dbReference type="Proteomes" id="UP000093391">
    <property type="component" value="Chromosome"/>
</dbReference>
<dbReference type="Gene3D" id="2.170.130.10">
    <property type="entry name" value="TonB-dependent receptor, plug domain"/>
    <property type="match status" value="1"/>
</dbReference>
<reference evidence="16 17" key="1">
    <citation type="submission" date="2016-08" db="EMBL/GenBank/DDBJ databases">
        <authorList>
            <person name="Seilhamer J.J."/>
        </authorList>
    </citation>
    <scope>NUCLEOTIDE SEQUENCE [LARGE SCALE GENOMIC DNA]</scope>
    <source>
        <strain evidence="16 17">BRTC-1</strain>
    </source>
</reference>
<dbReference type="CDD" id="cd01347">
    <property type="entry name" value="ligand_gated_channel"/>
    <property type="match status" value="1"/>
</dbReference>
<dbReference type="InterPro" id="IPR011662">
    <property type="entry name" value="Secretin/TonB_short_N"/>
</dbReference>
<keyword evidence="17" id="KW-1185">Reference proteome</keyword>
<protein>
    <recommendedName>
        <fullName evidence="15">Secretin/TonB short N-terminal domain-containing protein</fullName>
    </recommendedName>
</protein>
<evidence type="ECO:0000256" key="14">
    <source>
        <dbReference type="SAM" id="Phobius"/>
    </source>
</evidence>
<dbReference type="SUPFAM" id="SSF56935">
    <property type="entry name" value="Porins"/>
    <property type="match status" value="1"/>
</dbReference>
<proteinExistence type="inferred from homology"/>
<keyword evidence="9 12" id="KW-0472">Membrane</keyword>
<keyword evidence="11 12" id="KW-0998">Cell outer membrane</keyword>
<gene>
    <name evidence="16" type="ORF">BFG52_07105</name>
</gene>
<dbReference type="SMART" id="SM00965">
    <property type="entry name" value="STN"/>
    <property type="match status" value="1"/>
</dbReference>
<evidence type="ECO:0000313" key="16">
    <source>
        <dbReference type="EMBL" id="AOA58144.1"/>
    </source>
</evidence>
<evidence type="ECO:0000259" key="15">
    <source>
        <dbReference type="SMART" id="SM00965"/>
    </source>
</evidence>
<dbReference type="PANTHER" id="PTHR32552">
    <property type="entry name" value="FERRICHROME IRON RECEPTOR-RELATED"/>
    <property type="match status" value="1"/>
</dbReference>
<dbReference type="Gene3D" id="3.55.50.30">
    <property type="match status" value="1"/>
</dbReference>
<keyword evidence="3 12" id="KW-0813">Transport</keyword>
<keyword evidence="5" id="KW-0406">Ion transport</keyword>
<dbReference type="Pfam" id="PF00593">
    <property type="entry name" value="TonB_dep_Rec_b-barrel"/>
    <property type="match status" value="1"/>
</dbReference>
<organism evidence="16 17">
    <name type="scientific">Acinetobacter larvae</name>
    <dbReference type="NCBI Taxonomy" id="1789224"/>
    <lineage>
        <taxon>Bacteria</taxon>
        <taxon>Pseudomonadati</taxon>
        <taxon>Pseudomonadota</taxon>
        <taxon>Gammaproteobacteria</taxon>
        <taxon>Moraxellales</taxon>
        <taxon>Moraxellaceae</taxon>
        <taxon>Acinetobacter</taxon>
    </lineage>
</organism>
<dbReference type="GO" id="GO:0015344">
    <property type="term" value="F:siderophore uptake transmembrane transporter activity"/>
    <property type="evidence" value="ECO:0007669"/>
    <property type="project" value="TreeGrafter"/>
</dbReference>
<dbReference type="Pfam" id="PF07715">
    <property type="entry name" value="Plug"/>
    <property type="match status" value="1"/>
</dbReference>
<dbReference type="GO" id="GO:0038023">
    <property type="term" value="F:signaling receptor activity"/>
    <property type="evidence" value="ECO:0007669"/>
    <property type="project" value="InterPro"/>
</dbReference>
<evidence type="ECO:0000256" key="2">
    <source>
        <dbReference type="ARBA" id="ARBA00009810"/>
    </source>
</evidence>
<keyword evidence="7" id="KW-0408">Iron</keyword>
<comment type="similarity">
    <text evidence="2 12 13">Belongs to the TonB-dependent receptor family.</text>
</comment>
<keyword evidence="8 13" id="KW-0798">TonB box</keyword>
<dbReference type="STRING" id="1789224.BFG52_07105"/>
<feature type="transmembrane region" description="Helical" evidence="14">
    <location>
        <begin position="20"/>
        <end position="42"/>
    </location>
</feature>
<evidence type="ECO:0000256" key="9">
    <source>
        <dbReference type="ARBA" id="ARBA00023136"/>
    </source>
</evidence>
<dbReference type="KEGG" id="ala:BFG52_07105"/>
<evidence type="ECO:0000256" key="13">
    <source>
        <dbReference type="RuleBase" id="RU003357"/>
    </source>
</evidence>
<evidence type="ECO:0000256" key="11">
    <source>
        <dbReference type="ARBA" id="ARBA00023237"/>
    </source>
</evidence>
<evidence type="ECO:0000256" key="12">
    <source>
        <dbReference type="PROSITE-ProRule" id="PRU01360"/>
    </source>
</evidence>
<keyword evidence="14" id="KW-1133">Transmembrane helix</keyword>
<dbReference type="PROSITE" id="PS52016">
    <property type="entry name" value="TONB_DEPENDENT_REC_3"/>
    <property type="match status" value="1"/>
</dbReference>
<keyword evidence="4 12" id="KW-1134">Transmembrane beta strand</keyword>
<dbReference type="AlphaFoldDB" id="A0A1B2LYX3"/>
<accession>A0A1B2LYX3</accession>
<evidence type="ECO:0000256" key="3">
    <source>
        <dbReference type="ARBA" id="ARBA00022448"/>
    </source>
</evidence>
<comment type="subcellular location">
    <subcellularLocation>
        <location evidence="1 12">Cell outer membrane</location>
        <topology evidence="1 12">Multi-pass membrane protein</topology>
    </subcellularLocation>
</comment>
<dbReference type="RefSeq" id="WP_067554015.1">
    <property type="nucleotide sequence ID" value="NZ_CP016895.1"/>
</dbReference>
<dbReference type="InterPro" id="IPR010105">
    <property type="entry name" value="TonB_sidphr_rcpt"/>
</dbReference>
<feature type="domain" description="Secretin/TonB short N-terminal" evidence="15">
    <location>
        <begin position="71"/>
        <end position="122"/>
    </location>
</feature>
<dbReference type="NCBIfam" id="TIGR01783">
    <property type="entry name" value="TonB-siderophor"/>
    <property type="match status" value="1"/>
</dbReference>
<dbReference type="GO" id="GO:0015891">
    <property type="term" value="P:siderophore transport"/>
    <property type="evidence" value="ECO:0007669"/>
    <property type="project" value="InterPro"/>
</dbReference>
<dbReference type="InterPro" id="IPR012910">
    <property type="entry name" value="Plug_dom"/>
</dbReference>
<dbReference type="InterPro" id="IPR036942">
    <property type="entry name" value="Beta-barrel_TonB_sf"/>
</dbReference>
<evidence type="ECO:0000256" key="6">
    <source>
        <dbReference type="ARBA" id="ARBA00022692"/>
    </source>
</evidence>
<evidence type="ECO:0000256" key="5">
    <source>
        <dbReference type="ARBA" id="ARBA00022496"/>
    </source>
</evidence>
<evidence type="ECO:0000256" key="4">
    <source>
        <dbReference type="ARBA" id="ARBA00022452"/>
    </source>
</evidence>
<dbReference type="PANTHER" id="PTHR32552:SF74">
    <property type="entry name" value="HYDROXAMATE SIDEROPHORE RECEPTOR FHUE"/>
    <property type="match status" value="1"/>
</dbReference>
<dbReference type="InterPro" id="IPR000531">
    <property type="entry name" value="Beta-barrel_TonB"/>
</dbReference>
<dbReference type="GO" id="GO:0009279">
    <property type="term" value="C:cell outer membrane"/>
    <property type="evidence" value="ECO:0007669"/>
    <property type="project" value="UniProtKB-SubCell"/>
</dbReference>
<evidence type="ECO:0000256" key="7">
    <source>
        <dbReference type="ARBA" id="ARBA00023004"/>
    </source>
</evidence>
<dbReference type="EMBL" id="CP016895">
    <property type="protein sequence ID" value="AOA58144.1"/>
    <property type="molecule type" value="Genomic_DNA"/>
</dbReference>
<keyword evidence="6 12" id="KW-0812">Transmembrane</keyword>